<dbReference type="Pfam" id="PF07511">
    <property type="entry name" value="DUF1525"/>
    <property type="match status" value="1"/>
</dbReference>
<gene>
    <name evidence="1" type="ORF">MNB_SUP05-SYMBIONT-5-173</name>
</gene>
<sequence length="138" mass="15493">MMKKIIIMLLLLSGVTQAEENEAWVFGTKKQVFTQAHKIENSWTVKHYLIDGGIGFEAKISKGLSANKNEAMQQVKQRFAKHKAQWVSNAKRAWQGAINAQSLNIEKVPAITFDKGETVIYGVTDLSAALKIYKRSIK</sequence>
<dbReference type="InterPro" id="IPR011090">
    <property type="entry name" value="Integr_conj_element_PFL4709"/>
</dbReference>
<organism evidence="1">
    <name type="scientific">hydrothermal vent metagenome</name>
    <dbReference type="NCBI Taxonomy" id="652676"/>
    <lineage>
        <taxon>unclassified sequences</taxon>
        <taxon>metagenomes</taxon>
        <taxon>ecological metagenomes</taxon>
    </lineage>
</organism>
<name>A0A1W1E4T2_9ZZZZ</name>
<dbReference type="AlphaFoldDB" id="A0A1W1E4T2"/>
<evidence type="ECO:0000313" key="1">
    <source>
        <dbReference type="EMBL" id="SFV88974.1"/>
    </source>
</evidence>
<reference evidence="1" key="1">
    <citation type="submission" date="2016-10" db="EMBL/GenBank/DDBJ databases">
        <authorList>
            <person name="de Groot N.N."/>
        </authorList>
    </citation>
    <scope>NUCLEOTIDE SEQUENCE</scope>
</reference>
<accession>A0A1W1E4T2</accession>
<proteinExistence type="predicted"/>
<dbReference type="EMBL" id="FPHZ01000193">
    <property type="protein sequence ID" value="SFV88974.1"/>
    <property type="molecule type" value="Genomic_DNA"/>
</dbReference>
<protein>
    <submittedName>
        <fullName evidence="1">Uncharacterized protein</fullName>
    </submittedName>
</protein>